<dbReference type="PANTHER" id="PTHR35368">
    <property type="entry name" value="HYDROPEROXIDE REDUCTASE"/>
    <property type="match status" value="1"/>
</dbReference>
<name>A0A4R1EQN0_9GAMM</name>
<dbReference type="InterPro" id="IPR036102">
    <property type="entry name" value="OsmC/Ohrsf"/>
</dbReference>
<dbReference type="InterPro" id="IPR052924">
    <property type="entry name" value="OsmC/Ohr_hydroprdx_reductase"/>
</dbReference>
<comment type="caution">
    <text evidence="1">The sequence shown here is derived from an EMBL/GenBank/DDBJ whole genome shotgun (WGS) entry which is preliminary data.</text>
</comment>
<dbReference type="Proteomes" id="UP000294887">
    <property type="component" value="Unassembled WGS sequence"/>
</dbReference>
<dbReference type="AlphaFoldDB" id="A0A4R1EQN0"/>
<accession>A0A4R1EQN0</accession>
<reference evidence="1 2" key="1">
    <citation type="submission" date="2019-03" db="EMBL/GenBank/DDBJ databases">
        <title>Genomic Encyclopedia of Type Strains, Phase IV (KMG-IV): sequencing the most valuable type-strain genomes for metagenomic binning, comparative biology and taxonomic classification.</title>
        <authorList>
            <person name="Goeker M."/>
        </authorList>
    </citation>
    <scope>NUCLEOTIDE SEQUENCE [LARGE SCALE GENOMIC DNA]</scope>
    <source>
        <strain evidence="1 2">DSM 24830</strain>
    </source>
</reference>
<proteinExistence type="predicted"/>
<evidence type="ECO:0000313" key="2">
    <source>
        <dbReference type="Proteomes" id="UP000294887"/>
    </source>
</evidence>
<dbReference type="InterPro" id="IPR015946">
    <property type="entry name" value="KH_dom-like_a/b"/>
</dbReference>
<sequence>MSIVEKSCNINGVETNRIVELATNMSQDETYGKFRFKADNEWVYGSRSQTSIKTFFAGNHEQSERRQPLIVNADQPVFLAGENTAPNAVEHYLNSLVCCINTTVVAHSSVQDIPIEALKVSAEGEMDARGFFGVSEDVNRGYNKIRVNISAKMPVKKEKFKELISYSPVYEMVAKAIPVELNINID</sequence>
<gene>
    <name evidence="1" type="ORF">EV695_3462</name>
</gene>
<organism evidence="1 2">
    <name type="scientific">Cocleimonas flava</name>
    <dbReference type="NCBI Taxonomy" id="634765"/>
    <lineage>
        <taxon>Bacteria</taxon>
        <taxon>Pseudomonadati</taxon>
        <taxon>Pseudomonadota</taxon>
        <taxon>Gammaproteobacteria</taxon>
        <taxon>Thiotrichales</taxon>
        <taxon>Thiotrichaceae</taxon>
        <taxon>Cocleimonas</taxon>
    </lineage>
</organism>
<dbReference type="InterPro" id="IPR003718">
    <property type="entry name" value="OsmC/Ohr_fam"/>
</dbReference>
<keyword evidence="2" id="KW-1185">Reference proteome</keyword>
<dbReference type="EMBL" id="SMFQ01000005">
    <property type="protein sequence ID" value="TCJ82730.1"/>
    <property type="molecule type" value="Genomic_DNA"/>
</dbReference>
<protein>
    <submittedName>
        <fullName evidence="1">Putative OsmC-like protein</fullName>
    </submittedName>
</protein>
<dbReference type="OrthoDB" id="9789573at2"/>
<dbReference type="Gene3D" id="3.30.300.20">
    <property type="match status" value="1"/>
</dbReference>
<dbReference type="PANTHER" id="PTHR35368:SF1">
    <property type="entry name" value="HYDROPEROXIDE REDUCTASE"/>
    <property type="match status" value="1"/>
</dbReference>
<evidence type="ECO:0000313" key="1">
    <source>
        <dbReference type="EMBL" id="TCJ82730.1"/>
    </source>
</evidence>
<dbReference type="Pfam" id="PF02566">
    <property type="entry name" value="OsmC"/>
    <property type="match status" value="1"/>
</dbReference>
<dbReference type="SUPFAM" id="SSF82784">
    <property type="entry name" value="OsmC-like"/>
    <property type="match status" value="1"/>
</dbReference>